<feature type="compositionally biased region" description="Basic and acidic residues" evidence="2">
    <location>
        <begin position="191"/>
        <end position="203"/>
    </location>
</feature>
<feature type="compositionally biased region" description="Polar residues" evidence="2">
    <location>
        <begin position="167"/>
        <end position="180"/>
    </location>
</feature>
<dbReference type="AlphaFoldDB" id="A0A2T0ABS0"/>
<evidence type="ECO:0000313" key="4">
    <source>
        <dbReference type="Proteomes" id="UP000239560"/>
    </source>
</evidence>
<proteinExistence type="predicted"/>
<dbReference type="OrthoDB" id="10415543at2759"/>
<dbReference type="Proteomes" id="UP000239560">
    <property type="component" value="Unassembled WGS sequence"/>
</dbReference>
<keyword evidence="1" id="KW-0175">Coiled coil</keyword>
<evidence type="ECO:0000313" key="3">
    <source>
        <dbReference type="EMBL" id="PRQ75458.1"/>
    </source>
</evidence>
<evidence type="ECO:0000256" key="2">
    <source>
        <dbReference type="SAM" id="MobiDB-lite"/>
    </source>
</evidence>
<reference evidence="3 4" key="1">
    <citation type="journal article" date="2018" name="Elife">
        <title>Functional genomics of lipid metabolism in the oleaginous yeast Rhodosporidium toruloides.</title>
        <authorList>
            <person name="Coradetti S.T."/>
            <person name="Pinel D."/>
            <person name="Geiselman G."/>
            <person name="Ito M."/>
            <person name="Mondo S."/>
            <person name="Reilly M.C."/>
            <person name="Cheng Y.F."/>
            <person name="Bauer S."/>
            <person name="Grigoriev I."/>
            <person name="Gladden J.M."/>
            <person name="Simmons B.A."/>
            <person name="Brem R."/>
            <person name="Arkin A.P."/>
            <person name="Skerker J.M."/>
        </authorList>
    </citation>
    <scope>NUCLEOTIDE SEQUENCE [LARGE SCALE GENOMIC DNA]</scope>
    <source>
        <strain evidence="3 4">NBRC 0880</strain>
    </source>
</reference>
<dbReference type="EMBL" id="LCTV02000004">
    <property type="protein sequence ID" value="PRQ75458.1"/>
    <property type="molecule type" value="Genomic_DNA"/>
</dbReference>
<accession>A0A2T0ABS0</accession>
<evidence type="ECO:0000256" key="1">
    <source>
        <dbReference type="SAM" id="Coils"/>
    </source>
</evidence>
<organism evidence="3 4">
    <name type="scientific">Rhodotorula toruloides</name>
    <name type="common">Yeast</name>
    <name type="synonym">Rhodosporidium toruloides</name>
    <dbReference type="NCBI Taxonomy" id="5286"/>
    <lineage>
        <taxon>Eukaryota</taxon>
        <taxon>Fungi</taxon>
        <taxon>Dikarya</taxon>
        <taxon>Basidiomycota</taxon>
        <taxon>Pucciniomycotina</taxon>
        <taxon>Microbotryomycetes</taxon>
        <taxon>Sporidiobolales</taxon>
        <taxon>Sporidiobolaceae</taxon>
        <taxon>Rhodotorula</taxon>
    </lineage>
</organism>
<comment type="caution">
    <text evidence="3">The sequence shown here is derived from an EMBL/GenBank/DDBJ whole genome shotgun (WGS) entry which is preliminary data.</text>
</comment>
<feature type="coiled-coil region" evidence="1">
    <location>
        <begin position="54"/>
        <end position="142"/>
    </location>
</feature>
<name>A0A2T0ABS0_RHOTO</name>
<protein>
    <submittedName>
        <fullName evidence="3">Uncharacterized protein</fullName>
    </submittedName>
</protein>
<gene>
    <name evidence="3" type="ORF">AAT19DRAFT_13515</name>
</gene>
<feature type="region of interest" description="Disordered" evidence="2">
    <location>
        <begin position="158"/>
        <end position="209"/>
    </location>
</feature>
<sequence>MPNAPAVPKVDVQEHLKRWRLDAARVEKLWDRIGNAGSGAGEVVEILDWAAENEAELTREEDALARRRTELTRQERLALKTRIKFLHDNIERYEEELDEYPHDVRRTVERAYNEATEIGEDLVDLQEDCEEHKLENKREGDQLHRLKQHAEQIRSELVQDVQKSRASEPSQREASPSRRQVSPPYRPRRIIRPEDRRAAYESRRGKRSSLVHVESAENVLAKLHSRLGYRQMRRYSGVG</sequence>